<keyword evidence="2" id="KW-0812">Transmembrane</keyword>
<evidence type="ECO:0000256" key="1">
    <source>
        <dbReference type="SAM" id="Coils"/>
    </source>
</evidence>
<accession>A0ABM4CFJ4</accession>
<feature type="coiled-coil region" evidence="1">
    <location>
        <begin position="30"/>
        <end position="57"/>
    </location>
</feature>
<feature type="transmembrane region" description="Helical" evidence="2">
    <location>
        <begin position="6"/>
        <end position="27"/>
    </location>
</feature>
<keyword evidence="2" id="KW-0472">Membrane</keyword>
<evidence type="ECO:0000313" key="4">
    <source>
        <dbReference type="RefSeq" id="XP_065660485.1"/>
    </source>
</evidence>
<evidence type="ECO:0000313" key="3">
    <source>
        <dbReference type="Proteomes" id="UP001652625"/>
    </source>
</evidence>
<evidence type="ECO:0000256" key="2">
    <source>
        <dbReference type="SAM" id="Phobius"/>
    </source>
</evidence>
<dbReference type="Proteomes" id="UP001652625">
    <property type="component" value="Chromosome 08"/>
</dbReference>
<keyword evidence="3" id="KW-1185">Reference proteome</keyword>
<name>A0ABM4CFJ4_HYDVU</name>
<sequence length="167" mass="19056">MDNVNIWLGTVCGGLLLLLIITTFFVYKKLSKADKNKKKLENELRSLKIQHVKLIAELKVGRKRFSSSENSFNSSDYYAPRPYKQSLSDTSKSFEILTNVGISTSSKDETKSKSNECIFIDNTRCQSNEKMSAGDISTNKQIPELNLNKKRKGIWAQEQERKKDLLV</sequence>
<organism evidence="3 4">
    <name type="scientific">Hydra vulgaris</name>
    <name type="common">Hydra</name>
    <name type="synonym">Hydra attenuata</name>
    <dbReference type="NCBI Taxonomy" id="6087"/>
    <lineage>
        <taxon>Eukaryota</taxon>
        <taxon>Metazoa</taxon>
        <taxon>Cnidaria</taxon>
        <taxon>Hydrozoa</taxon>
        <taxon>Hydroidolina</taxon>
        <taxon>Anthoathecata</taxon>
        <taxon>Aplanulata</taxon>
        <taxon>Hydridae</taxon>
        <taxon>Hydra</taxon>
    </lineage>
</organism>
<protein>
    <submittedName>
        <fullName evidence="4">Uncharacterized protein LOC136084419</fullName>
    </submittedName>
</protein>
<keyword evidence="2" id="KW-1133">Transmembrane helix</keyword>
<proteinExistence type="predicted"/>
<dbReference type="GeneID" id="136084419"/>
<dbReference type="RefSeq" id="XP_065660485.1">
    <property type="nucleotide sequence ID" value="XM_065804413.1"/>
</dbReference>
<reference evidence="4" key="1">
    <citation type="submission" date="2025-08" db="UniProtKB">
        <authorList>
            <consortium name="RefSeq"/>
        </authorList>
    </citation>
    <scope>IDENTIFICATION</scope>
</reference>
<gene>
    <name evidence="4" type="primary">LOC136084419</name>
</gene>
<keyword evidence="1" id="KW-0175">Coiled coil</keyword>